<evidence type="ECO:0000256" key="1">
    <source>
        <dbReference type="ARBA" id="ARBA00004123"/>
    </source>
</evidence>
<evidence type="ECO:0000259" key="8">
    <source>
        <dbReference type="PROSITE" id="PS50943"/>
    </source>
</evidence>
<keyword evidence="5 6" id="KW-0131">Cell cycle</keyword>
<dbReference type="InterPro" id="IPR011989">
    <property type="entry name" value="ARM-like"/>
</dbReference>
<evidence type="ECO:0000256" key="4">
    <source>
        <dbReference type="ARBA" id="ARBA00023242"/>
    </source>
</evidence>
<dbReference type="InterPro" id="IPR001387">
    <property type="entry name" value="Cro/C1-type_HTH"/>
</dbReference>
<dbReference type="Proteomes" id="UP000076842">
    <property type="component" value="Unassembled WGS sequence"/>
</dbReference>
<organism evidence="9 10">
    <name type="scientific">Calocera cornea HHB12733</name>
    <dbReference type="NCBI Taxonomy" id="1353952"/>
    <lineage>
        <taxon>Eukaryota</taxon>
        <taxon>Fungi</taxon>
        <taxon>Dikarya</taxon>
        <taxon>Basidiomycota</taxon>
        <taxon>Agaricomycotina</taxon>
        <taxon>Dacrymycetes</taxon>
        <taxon>Dacrymycetales</taxon>
        <taxon>Dacrymycetaceae</taxon>
        <taxon>Calocera</taxon>
    </lineage>
</organism>
<dbReference type="PANTHER" id="PTHR21704">
    <property type="entry name" value="NIPPED-B-LIKE PROTEIN DELANGIN SCC2-RELATED"/>
    <property type="match status" value="1"/>
</dbReference>
<dbReference type="STRING" id="1353952.A0A165F714"/>
<dbReference type="InParanoid" id="A0A165F714"/>
<dbReference type="Gene3D" id="1.25.10.10">
    <property type="entry name" value="Leucine-rich Repeat Variant"/>
    <property type="match status" value="1"/>
</dbReference>
<dbReference type="InterPro" id="IPR024986">
    <property type="entry name" value="Nipped-B_C"/>
</dbReference>
<feature type="region of interest" description="Disordered" evidence="7">
    <location>
        <begin position="144"/>
        <end position="173"/>
    </location>
</feature>
<dbReference type="GO" id="GO:0034087">
    <property type="term" value="P:establishment of mitotic sister chromatid cohesion"/>
    <property type="evidence" value="ECO:0007669"/>
    <property type="project" value="TreeGrafter"/>
</dbReference>
<sequence>MESDESLGARIRRSGVKTSGKRTGERDDRADVKKLLDYLEDIFEAEDSLPVGSRPASPALLLTSPTVAGQSSGFFSTTSDSGNEPTLLPHIMRKLLRYIEASSVETRHRRRKGRRGALSQADVNQLSRILRILDRSVKAAIDAEPFPSSSGAKTSKNTPKKSKSKTAPASDALSLGLDGELAGDIEDDMEAAVDDESPVPEQQTYKEEELNAAAVERCTHMLELVSLGTMAADCCLALLTADALPKQLYSEDTIKGCLDVAKNGLEKAVYPVVEASADSSTNTPLIKYVMEAAQSLAAQHLSSTFQSLLSILPRIDALISHGEHAMSESIVIAATYIAIGPFFVIDNSSMGDDSRKAKSKSKDAAVFALGGKAGFPALRLSALSLIRSIFANHSDQRSSIIEEILTSLIKLPDIKRKGGQFRLRNGKSIHIVSALLLQLVQTTGRDLRLSIKSLKARTVTATGSHQPKPEDGENLDKDMLTEAQMYKSGLEDAQACARSILQFLVNSRSGKSKTTKDSNEAEYRAIFDNFIADLLTVLYWPEWPASSLLLRLACRLMMSSLEDVKTTADNATKQMALDHLGTIAAHLRSVSLKARPEGPSQKPKYRSLEEIVSSCSVNRFKNILMAHLEISSYLARRAEEDHSEDQAYMMAREFSLALWGHELALNLIQAVENLDSDASISAERYEKGSELVKEMSEAVRNVWRKDIGDVFEASSESEAFKVDALCQLLGATNPIQTAFDPIIHVILSSLASPTVFMRTKALRAIGQIITCDPELLRQQNVRQTIESHLVDNSSAVREAAIELIGKYIIQESALAGEYYIKLSERMADTGLGVRKRVMKLLRNLYDVTDDIPRRADICVKMIQRLQDEDETVKDLAVKSMEEMWFPPPSINGRNSLHASENQDMRVFMQVVGAFKDRMSVLEDLLRQILQDKKKDDQALVKRYTSLCDALINTLVDGQDAEFNLVHCVQGIYLLATAHPKVMSGSRADILLPYLKIATTADERAITDSVLKVFRASIPGMPKTALNFGEQLQKVLVPMISKPSTFGGITGLQETVACLCVTVKYLTHDYARLVALLRPCNVKLQVEIKALESGTWNPASTKSTPILMFIVAFLNEHCDFDLVRTEHPDTATQLDAMAVDSITEHFYMLFLKLYQNGGSDKISAAALQCLGIMFKAYPKLLTHDSTLALMDSVLSSHDIEARGRVLKILQDFLASEATKRAEEERGMSTTLRLISGLTSVTEYKKTGKKSEVDMDELVGSANTFADSGIASIVVQRYLGQVLEGALSPHLPTQRFSVDILGYTIKQGLSHPMLCLPVLISLETSADSALAARAGTLHALLQNKHASMLNSRLIDCARKSFEYQTRVTEGAVRGFRSNPTPVALLHRWYALVRDKRAPRQDLLKAIMKAFDVDTTNLALNEDEVAFIRYMAENVSALEYKTLEEVLTVVRSLMSALSVAGMQLVDTLARLDLGDEVDADTTEGVLIVRQSELTSPHLLKPSILVLLADPFPLMRSSVAVGIILVLKGYLKGLYGLSEEKCLRFVIGKKSNLGDRPALRKHDYAMDYERLPFAMTSLLTMEDLRAQRRQFLQLWAQDGVTVDPTDDLDMDQPI</sequence>
<dbReference type="InterPro" id="IPR016024">
    <property type="entry name" value="ARM-type_fold"/>
</dbReference>
<keyword evidence="3 6" id="KW-0677">Repeat</keyword>
<dbReference type="EMBL" id="KV423979">
    <property type="protein sequence ID" value="KZT56317.1"/>
    <property type="molecule type" value="Genomic_DNA"/>
</dbReference>
<dbReference type="Pfam" id="PF12765">
    <property type="entry name" value="Cohesin_HEAT"/>
    <property type="match status" value="1"/>
</dbReference>
<dbReference type="GO" id="GO:0140588">
    <property type="term" value="P:chromatin looping"/>
    <property type="evidence" value="ECO:0007669"/>
    <property type="project" value="InterPro"/>
</dbReference>
<evidence type="ECO:0000256" key="7">
    <source>
        <dbReference type="SAM" id="MobiDB-lite"/>
    </source>
</evidence>
<evidence type="ECO:0000256" key="5">
    <source>
        <dbReference type="ARBA" id="ARBA00023306"/>
    </source>
</evidence>
<protein>
    <recommendedName>
        <fullName evidence="6">Sister chromatid cohesion protein</fullName>
    </recommendedName>
</protein>
<gene>
    <name evidence="9" type="ORF">CALCODRAFT_435934</name>
</gene>
<dbReference type="Pfam" id="PF12830">
    <property type="entry name" value="Nipped-B_C"/>
    <property type="match status" value="1"/>
</dbReference>
<dbReference type="GO" id="GO:0061775">
    <property type="term" value="F:cohesin loader activity"/>
    <property type="evidence" value="ECO:0007669"/>
    <property type="project" value="InterPro"/>
</dbReference>
<dbReference type="OrthoDB" id="418242at2759"/>
<dbReference type="InterPro" id="IPR026003">
    <property type="entry name" value="Cohesin_HEAT"/>
</dbReference>
<evidence type="ECO:0000256" key="3">
    <source>
        <dbReference type="ARBA" id="ARBA00022737"/>
    </source>
</evidence>
<keyword evidence="10" id="KW-1185">Reference proteome</keyword>
<dbReference type="GO" id="GO:1990414">
    <property type="term" value="P:replication-born double-strand break repair via sister chromatid exchange"/>
    <property type="evidence" value="ECO:0007669"/>
    <property type="project" value="TreeGrafter"/>
</dbReference>
<accession>A0A165F714</accession>
<dbReference type="FunCoup" id="A0A165F714">
    <property type="interactions" value="159"/>
</dbReference>
<evidence type="ECO:0000256" key="6">
    <source>
        <dbReference type="RuleBase" id="RU364107"/>
    </source>
</evidence>
<comment type="similarity">
    <text evidence="2 6">Belongs to the SCC2/Nipped-B family.</text>
</comment>
<dbReference type="PANTHER" id="PTHR21704:SF18">
    <property type="entry name" value="NIPPED-B-LIKE PROTEIN"/>
    <property type="match status" value="1"/>
</dbReference>
<dbReference type="CDD" id="cd23958">
    <property type="entry name" value="SCC2"/>
    <property type="match status" value="1"/>
</dbReference>
<dbReference type="InterPro" id="IPR033031">
    <property type="entry name" value="Scc2/Nipped-B"/>
</dbReference>
<name>A0A165F714_9BASI</name>
<keyword evidence="4 6" id="KW-0539">Nucleus</keyword>
<dbReference type="SUPFAM" id="SSF48371">
    <property type="entry name" value="ARM repeat"/>
    <property type="match status" value="1"/>
</dbReference>
<reference evidence="9 10" key="1">
    <citation type="journal article" date="2016" name="Mol. Biol. Evol.">
        <title>Comparative Genomics of Early-Diverging Mushroom-Forming Fungi Provides Insights into the Origins of Lignocellulose Decay Capabilities.</title>
        <authorList>
            <person name="Nagy L.G."/>
            <person name="Riley R."/>
            <person name="Tritt A."/>
            <person name="Adam C."/>
            <person name="Daum C."/>
            <person name="Floudas D."/>
            <person name="Sun H."/>
            <person name="Yadav J.S."/>
            <person name="Pangilinan J."/>
            <person name="Larsson K.H."/>
            <person name="Matsuura K."/>
            <person name="Barry K."/>
            <person name="Labutti K."/>
            <person name="Kuo R."/>
            <person name="Ohm R.A."/>
            <person name="Bhattacharya S.S."/>
            <person name="Shirouzu T."/>
            <person name="Yoshinaga Y."/>
            <person name="Martin F.M."/>
            <person name="Grigoriev I.V."/>
            <person name="Hibbett D.S."/>
        </authorList>
    </citation>
    <scope>NUCLEOTIDE SEQUENCE [LARGE SCALE GENOMIC DNA]</scope>
    <source>
        <strain evidence="9 10">HHB12733</strain>
    </source>
</reference>
<evidence type="ECO:0000313" key="9">
    <source>
        <dbReference type="EMBL" id="KZT56317.1"/>
    </source>
</evidence>
<comment type="subcellular location">
    <subcellularLocation>
        <location evidence="1 6">Nucleus</location>
    </subcellularLocation>
</comment>
<proteinExistence type="inferred from homology"/>
<dbReference type="GO" id="GO:0071169">
    <property type="term" value="P:establishment of protein localization to chromatin"/>
    <property type="evidence" value="ECO:0007669"/>
    <property type="project" value="TreeGrafter"/>
</dbReference>
<dbReference type="PROSITE" id="PS50943">
    <property type="entry name" value="HTH_CROC1"/>
    <property type="match status" value="1"/>
</dbReference>
<feature type="region of interest" description="Disordered" evidence="7">
    <location>
        <begin position="1"/>
        <end position="30"/>
    </location>
</feature>
<feature type="domain" description="HTH cro/C1-type" evidence="8">
    <location>
        <begin position="1391"/>
        <end position="1415"/>
    </location>
</feature>
<dbReference type="GO" id="GO:0003682">
    <property type="term" value="F:chromatin binding"/>
    <property type="evidence" value="ECO:0007669"/>
    <property type="project" value="TreeGrafter"/>
</dbReference>
<dbReference type="GO" id="GO:0090694">
    <property type="term" value="C:Scc2-Scc4 cohesin loading complex"/>
    <property type="evidence" value="ECO:0007669"/>
    <property type="project" value="TreeGrafter"/>
</dbReference>
<evidence type="ECO:0000256" key="2">
    <source>
        <dbReference type="ARBA" id="ARBA00009252"/>
    </source>
</evidence>
<evidence type="ECO:0000313" key="10">
    <source>
        <dbReference type="Proteomes" id="UP000076842"/>
    </source>
</evidence>
<dbReference type="GO" id="GO:0010468">
    <property type="term" value="P:regulation of gene expression"/>
    <property type="evidence" value="ECO:0007669"/>
    <property type="project" value="InterPro"/>
</dbReference>